<dbReference type="InterPro" id="IPR036388">
    <property type="entry name" value="WH-like_DNA-bd_sf"/>
</dbReference>
<sequence length="421" mass="47696">HTLHIEHRIVRHAGHIWPAWQSVGLMTGSGFGHEFLQLCDAYDGIGLYNLLQTTTKNLAPRLEANDEVSAVMACTGETEEGLEATLYMLRKWSSRYMERTARVRWMLMPLLWLAAQSRHLAVKLDKDGSRRFRERMVEVARELFTKLQQDKDRREGALVICCELIRLYSSLGQASQCGFVLATVRAAAKHEAFDPVKLPKSLLVTLYFLWGKHSVMAGNVEEADEKLRKALALCPPKARGNRRRILSYLIPCRLRLGHYPTKGLLERNGLGSLVGIVAATATGNVRRFNQVWILTLVVACATSAPEELEHQEAEFINLGTYLVFEKLKLVVFRNLVRHVFVLRSTSLEGPQMVKQDLAPFERALRWQDGCTQTETLCLLAHLMYVGAVRGYLSDAHRKVVFSKDRAFPPVSMWANKTQVLV</sequence>
<evidence type="ECO:0000313" key="2">
    <source>
        <dbReference type="Proteomes" id="UP001178507"/>
    </source>
</evidence>
<keyword evidence="2" id="KW-1185">Reference proteome</keyword>
<dbReference type="GO" id="GO:0016973">
    <property type="term" value="P:poly(A)+ mRNA export from nucleus"/>
    <property type="evidence" value="ECO:0007669"/>
    <property type="project" value="TreeGrafter"/>
</dbReference>
<gene>
    <name evidence="1" type="ORF">EVOR1521_LOCUS11704</name>
</gene>
<proteinExistence type="predicted"/>
<dbReference type="SMART" id="SM00753">
    <property type="entry name" value="PAM"/>
    <property type="match status" value="1"/>
</dbReference>
<dbReference type="GO" id="GO:0070390">
    <property type="term" value="C:transcription export complex 2"/>
    <property type="evidence" value="ECO:0007669"/>
    <property type="project" value="TreeGrafter"/>
</dbReference>
<dbReference type="GO" id="GO:0003690">
    <property type="term" value="F:double-stranded DNA binding"/>
    <property type="evidence" value="ECO:0007669"/>
    <property type="project" value="InterPro"/>
</dbReference>
<dbReference type="GO" id="GO:0003723">
    <property type="term" value="F:RNA binding"/>
    <property type="evidence" value="ECO:0007669"/>
    <property type="project" value="InterPro"/>
</dbReference>
<dbReference type="InterPro" id="IPR045114">
    <property type="entry name" value="Csn12-like"/>
</dbReference>
<reference evidence="1" key="1">
    <citation type="submission" date="2023-08" db="EMBL/GenBank/DDBJ databases">
        <authorList>
            <person name="Chen Y."/>
            <person name="Shah S."/>
            <person name="Dougan E. K."/>
            <person name="Thang M."/>
            <person name="Chan C."/>
        </authorList>
    </citation>
    <scope>NUCLEOTIDE SEQUENCE</scope>
</reference>
<organism evidence="1 2">
    <name type="scientific">Effrenium voratum</name>
    <dbReference type="NCBI Taxonomy" id="2562239"/>
    <lineage>
        <taxon>Eukaryota</taxon>
        <taxon>Sar</taxon>
        <taxon>Alveolata</taxon>
        <taxon>Dinophyceae</taxon>
        <taxon>Suessiales</taxon>
        <taxon>Symbiodiniaceae</taxon>
        <taxon>Effrenium</taxon>
    </lineage>
</organism>
<name>A0AA36IC62_9DINO</name>
<dbReference type="Proteomes" id="UP001178507">
    <property type="component" value="Unassembled WGS sequence"/>
</dbReference>
<comment type="caution">
    <text evidence="1">The sequence shown here is derived from an EMBL/GenBank/DDBJ whole genome shotgun (WGS) entry which is preliminary data.</text>
</comment>
<protein>
    <submittedName>
        <fullName evidence="1">Uncharacterized protein</fullName>
    </submittedName>
</protein>
<dbReference type="PANTHER" id="PTHR12732:SF0">
    <property type="entry name" value="PCI DOMAIN-CONTAINING PROTEIN 2"/>
    <property type="match status" value="1"/>
</dbReference>
<dbReference type="Gene3D" id="1.10.10.10">
    <property type="entry name" value="Winged helix-like DNA-binding domain superfamily/Winged helix DNA-binding domain"/>
    <property type="match status" value="1"/>
</dbReference>
<accession>A0AA36IC62</accession>
<dbReference type="AlphaFoldDB" id="A0AA36IC62"/>
<evidence type="ECO:0000313" key="1">
    <source>
        <dbReference type="EMBL" id="CAJ1384996.1"/>
    </source>
</evidence>
<dbReference type="GO" id="GO:0006368">
    <property type="term" value="P:transcription elongation by RNA polymerase II"/>
    <property type="evidence" value="ECO:0007669"/>
    <property type="project" value="TreeGrafter"/>
</dbReference>
<dbReference type="EMBL" id="CAUJNA010001178">
    <property type="protein sequence ID" value="CAJ1384996.1"/>
    <property type="molecule type" value="Genomic_DNA"/>
</dbReference>
<feature type="non-terminal residue" evidence="1">
    <location>
        <position position="421"/>
    </location>
</feature>
<dbReference type="GO" id="GO:0000973">
    <property type="term" value="P:post-transcriptional tethering of RNA polymerase II gene DNA at nuclear periphery"/>
    <property type="evidence" value="ECO:0007669"/>
    <property type="project" value="TreeGrafter"/>
</dbReference>
<dbReference type="PANTHER" id="PTHR12732">
    <property type="entry name" value="UNCHARACTERIZED PROTEASOME COMPONENT REGION PCI-CONTAINING"/>
    <property type="match status" value="1"/>
</dbReference>